<organism evidence="2 3">
    <name type="scientific">Rhodohalobacter sulfatireducens</name>
    <dbReference type="NCBI Taxonomy" id="2911366"/>
    <lineage>
        <taxon>Bacteria</taxon>
        <taxon>Pseudomonadati</taxon>
        <taxon>Balneolota</taxon>
        <taxon>Balneolia</taxon>
        <taxon>Balneolales</taxon>
        <taxon>Balneolaceae</taxon>
        <taxon>Rhodohalobacter</taxon>
    </lineage>
</organism>
<evidence type="ECO:0000313" key="2">
    <source>
        <dbReference type="EMBL" id="MCG2590662.1"/>
    </source>
</evidence>
<dbReference type="SUPFAM" id="SSF51556">
    <property type="entry name" value="Metallo-dependent hydrolases"/>
    <property type="match status" value="1"/>
</dbReference>
<reference evidence="2" key="1">
    <citation type="submission" date="2022-01" db="EMBL/GenBank/DDBJ databases">
        <authorList>
            <person name="Wang Y."/>
        </authorList>
    </citation>
    <scope>NUCLEOTIDE SEQUENCE</scope>
    <source>
        <strain evidence="2">WB101</strain>
    </source>
</reference>
<dbReference type="Proteomes" id="UP001165366">
    <property type="component" value="Unassembled WGS sequence"/>
</dbReference>
<protein>
    <submittedName>
        <fullName evidence="2">Amidohydrolase family protein</fullName>
    </submittedName>
</protein>
<name>A0ABS9KIP6_9BACT</name>
<dbReference type="Gene3D" id="3.20.20.140">
    <property type="entry name" value="Metal-dependent hydrolases"/>
    <property type="match status" value="1"/>
</dbReference>
<evidence type="ECO:0000259" key="1">
    <source>
        <dbReference type="Pfam" id="PF04909"/>
    </source>
</evidence>
<feature type="domain" description="Amidohydrolase-related" evidence="1">
    <location>
        <begin position="100"/>
        <end position="271"/>
    </location>
</feature>
<proteinExistence type="predicted"/>
<dbReference type="RefSeq" id="WP_237856106.1">
    <property type="nucleotide sequence ID" value="NZ_JAKLWS010000039.1"/>
</dbReference>
<dbReference type="Pfam" id="PF04909">
    <property type="entry name" value="Amidohydro_2"/>
    <property type="match status" value="1"/>
</dbReference>
<keyword evidence="3" id="KW-1185">Reference proteome</keyword>
<accession>A0ABS9KIP6</accession>
<dbReference type="InterPro" id="IPR032466">
    <property type="entry name" value="Metal_Hydrolase"/>
</dbReference>
<evidence type="ECO:0000313" key="3">
    <source>
        <dbReference type="Proteomes" id="UP001165366"/>
    </source>
</evidence>
<dbReference type="EMBL" id="JAKLWS010000039">
    <property type="protein sequence ID" value="MCG2590662.1"/>
    <property type="molecule type" value="Genomic_DNA"/>
</dbReference>
<dbReference type="InterPro" id="IPR006680">
    <property type="entry name" value="Amidohydro-rel"/>
</dbReference>
<comment type="caution">
    <text evidence="2">The sequence shown here is derived from an EMBL/GenBank/DDBJ whole genome shotgun (WGS) entry which is preliminary data.</text>
</comment>
<reference evidence="2" key="2">
    <citation type="submission" date="2024-05" db="EMBL/GenBank/DDBJ databases">
        <title>Rhodohalobacter halophilus gen. nov., sp. nov., a moderately halophilic member of the family Balneolaceae.</title>
        <authorList>
            <person name="Xia J."/>
        </authorList>
    </citation>
    <scope>NUCLEOTIDE SEQUENCE</scope>
    <source>
        <strain evidence="2">WB101</strain>
    </source>
</reference>
<gene>
    <name evidence="2" type="ORF">L6773_18965</name>
</gene>
<sequence length="277" mass="32134">MKVFDFNFHLPFKSEKLGNRLQEDLTMGLKDFMEGFHVHRDVHNKSADGLNLMLFNRRNIREDGDLTLKEVIRELRNEKENLIFTKLIDFRDSEVFDFLEYIQEAGVSFIKFHSYQQQIGPEDFERCLKVSEYAEQLGIAICIDTSFGTTGLYKYDNLVLSAQICEKIDDVPVVLLHSGGPRAIDAMLIADLVPNVYLDTSLTIAYYEGSRIWEDLAFSYKKLGSHRILYGSDFPYVDVDKSMETHTDFFDAYDFSPREIENILFNNTAELVNNLNR</sequence>